<keyword evidence="14" id="KW-1185">Reference proteome</keyword>
<evidence type="ECO:0000256" key="10">
    <source>
        <dbReference type="ARBA" id="ARBA00023310"/>
    </source>
</evidence>
<feature type="transmembrane region" description="Helical" evidence="11">
    <location>
        <begin position="232"/>
        <end position="255"/>
    </location>
</feature>
<gene>
    <name evidence="11 13" type="primary">atpB</name>
    <name evidence="13" type="ORF">GCM10022240_10600</name>
</gene>
<dbReference type="PRINTS" id="PR00123">
    <property type="entry name" value="ATPASEA"/>
</dbReference>
<dbReference type="HAMAP" id="MF_01393">
    <property type="entry name" value="ATP_synth_a_bact"/>
    <property type="match status" value="1"/>
</dbReference>
<keyword evidence="6 11" id="KW-0375">Hydrogen ion transport</keyword>
<dbReference type="EMBL" id="BAABAF010000003">
    <property type="protein sequence ID" value="GAA3759922.1"/>
    <property type="molecule type" value="Genomic_DNA"/>
</dbReference>
<reference evidence="14" key="1">
    <citation type="journal article" date="2019" name="Int. J. Syst. Evol. Microbiol.">
        <title>The Global Catalogue of Microorganisms (GCM) 10K type strain sequencing project: providing services to taxonomists for standard genome sequencing and annotation.</title>
        <authorList>
            <consortium name="The Broad Institute Genomics Platform"/>
            <consortium name="The Broad Institute Genome Sequencing Center for Infectious Disease"/>
            <person name="Wu L."/>
            <person name="Ma J."/>
        </authorList>
    </citation>
    <scope>NUCLEOTIDE SEQUENCE [LARGE SCALE GENOMIC DNA]</scope>
    <source>
        <strain evidence="14">JCM 16950</strain>
    </source>
</reference>
<dbReference type="InterPro" id="IPR000568">
    <property type="entry name" value="ATP_synth_F0_asu"/>
</dbReference>
<evidence type="ECO:0000256" key="3">
    <source>
        <dbReference type="ARBA" id="ARBA00022448"/>
    </source>
</evidence>
<evidence type="ECO:0000313" key="13">
    <source>
        <dbReference type="EMBL" id="GAA3759922.1"/>
    </source>
</evidence>
<dbReference type="PANTHER" id="PTHR11410:SF0">
    <property type="entry name" value="ATP SYNTHASE SUBUNIT A"/>
    <property type="match status" value="1"/>
</dbReference>
<keyword evidence="7 11" id="KW-1133">Transmembrane helix</keyword>
<keyword evidence="3 11" id="KW-0813">Transport</keyword>
<dbReference type="NCBIfam" id="TIGR01131">
    <property type="entry name" value="ATP_synt_6_or_A"/>
    <property type="match status" value="1"/>
</dbReference>
<feature type="transmembrane region" description="Helical" evidence="11">
    <location>
        <begin position="261"/>
        <end position="289"/>
    </location>
</feature>
<dbReference type="Pfam" id="PF00119">
    <property type="entry name" value="ATP-synt_A"/>
    <property type="match status" value="1"/>
</dbReference>
<keyword evidence="8 11" id="KW-0406">Ion transport</keyword>
<comment type="subcellular location">
    <subcellularLocation>
        <location evidence="11 12">Cell membrane</location>
        <topology evidence="11 12">Multi-pass membrane protein</topology>
    </subcellularLocation>
    <subcellularLocation>
        <location evidence="1">Membrane</location>
        <topology evidence="1">Multi-pass membrane protein</topology>
    </subcellularLocation>
</comment>
<dbReference type="Gene3D" id="1.20.120.220">
    <property type="entry name" value="ATP synthase, F0 complex, subunit A"/>
    <property type="match status" value="1"/>
</dbReference>
<dbReference type="CDD" id="cd00310">
    <property type="entry name" value="ATP-synt_Fo_a_6"/>
    <property type="match status" value="1"/>
</dbReference>
<dbReference type="PANTHER" id="PTHR11410">
    <property type="entry name" value="ATP SYNTHASE SUBUNIT A"/>
    <property type="match status" value="1"/>
</dbReference>
<evidence type="ECO:0000256" key="7">
    <source>
        <dbReference type="ARBA" id="ARBA00022989"/>
    </source>
</evidence>
<name>A0ABP7GBW1_9MICO</name>
<evidence type="ECO:0000256" key="12">
    <source>
        <dbReference type="RuleBase" id="RU000483"/>
    </source>
</evidence>
<comment type="similarity">
    <text evidence="2 11 12">Belongs to the ATPase A chain family.</text>
</comment>
<evidence type="ECO:0000256" key="8">
    <source>
        <dbReference type="ARBA" id="ARBA00023065"/>
    </source>
</evidence>
<evidence type="ECO:0000256" key="4">
    <source>
        <dbReference type="ARBA" id="ARBA00022547"/>
    </source>
</evidence>
<feature type="transmembrane region" description="Helical" evidence="11">
    <location>
        <begin position="157"/>
        <end position="178"/>
    </location>
</feature>
<dbReference type="Proteomes" id="UP001500540">
    <property type="component" value="Unassembled WGS sequence"/>
</dbReference>
<feature type="transmembrane region" description="Helical" evidence="11">
    <location>
        <begin position="128"/>
        <end position="151"/>
    </location>
</feature>
<organism evidence="13 14">
    <name type="scientific">Microbacterium kribbense</name>
    <dbReference type="NCBI Taxonomy" id="433645"/>
    <lineage>
        <taxon>Bacteria</taxon>
        <taxon>Bacillati</taxon>
        <taxon>Actinomycetota</taxon>
        <taxon>Actinomycetes</taxon>
        <taxon>Micrococcales</taxon>
        <taxon>Microbacteriaceae</taxon>
        <taxon>Microbacterium</taxon>
    </lineage>
</organism>
<dbReference type="InterPro" id="IPR035908">
    <property type="entry name" value="F0_ATP_A_sf"/>
</dbReference>
<evidence type="ECO:0000256" key="2">
    <source>
        <dbReference type="ARBA" id="ARBA00006810"/>
    </source>
</evidence>
<evidence type="ECO:0000313" key="14">
    <source>
        <dbReference type="Proteomes" id="UP001500540"/>
    </source>
</evidence>
<evidence type="ECO:0000256" key="6">
    <source>
        <dbReference type="ARBA" id="ARBA00022781"/>
    </source>
</evidence>
<evidence type="ECO:0000256" key="11">
    <source>
        <dbReference type="HAMAP-Rule" id="MF_01393"/>
    </source>
</evidence>
<protein>
    <recommendedName>
        <fullName evidence="11 12">ATP synthase subunit a</fullName>
    </recommendedName>
    <alternativeName>
        <fullName evidence="11">ATP synthase F0 sector subunit a</fullName>
    </alternativeName>
    <alternativeName>
        <fullName evidence="11">F-ATPase subunit 6</fullName>
    </alternativeName>
</protein>
<dbReference type="SUPFAM" id="SSF81336">
    <property type="entry name" value="F1F0 ATP synthase subunit A"/>
    <property type="match status" value="1"/>
</dbReference>
<feature type="transmembrane region" description="Helical" evidence="11">
    <location>
        <begin position="59"/>
        <end position="89"/>
    </location>
</feature>
<keyword evidence="5 11" id="KW-0812">Transmembrane</keyword>
<dbReference type="InterPro" id="IPR045083">
    <property type="entry name" value="ATP_synth_F0_asu_bact/mt"/>
</dbReference>
<evidence type="ECO:0000256" key="1">
    <source>
        <dbReference type="ARBA" id="ARBA00004141"/>
    </source>
</evidence>
<keyword evidence="11" id="KW-1003">Cell membrane</keyword>
<evidence type="ECO:0000256" key="5">
    <source>
        <dbReference type="ARBA" id="ARBA00022692"/>
    </source>
</evidence>
<comment type="function">
    <text evidence="11 12">Key component of the proton channel; it plays a direct role in the translocation of protons across the membrane.</text>
</comment>
<proteinExistence type="inferred from homology"/>
<sequence>MLELPCGFISSTIVAPVLTGAPKLEPALFTQAATLIAKAAESDGGFHPPSIADFFPPEVLFAGTAFALTRINLIQILATLALITLFVLGTRRMKLVPGRFQSVIEMGLDFVRNGIAHDLLGRKDGDRFLPLLTTIFFMILFMNLTGIVPFLNIAGTGLIAIPLMLAVISYFTFIYAGLKKSPKKFVRNSFFPSGIPTAIKPMVAILEFISTFIVRPVTLTLRLQMNMIVGHLMLVLFFSATWFFFFTAGGFWSLLGAGTLAFGFAFTLFEILVAVLQAYIFAILTAVYIQLAIAEEH</sequence>
<keyword evidence="10 11" id="KW-0066">ATP synthesis</keyword>
<comment type="caution">
    <text evidence="13">The sequence shown here is derived from an EMBL/GenBank/DDBJ whole genome shotgun (WGS) entry which is preliminary data.</text>
</comment>
<keyword evidence="4 11" id="KW-0138">CF(0)</keyword>
<keyword evidence="9 11" id="KW-0472">Membrane</keyword>
<accession>A0ABP7GBW1</accession>
<evidence type="ECO:0000256" key="9">
    <source>
        <dbReference type="ARBA" id="ARBA00023136"/>
    </source>
</evidence>